<organism evidence="2 3">
    <name type="scientific">Robertkochia marina</name>
    <dbReference type="NCBI Taxonomy" id="1227945"/>
    <lineage>
        <taxon>Bacteria</taxon>
        <taxon>Pseudomonadati</taxon>
        <taxon>Bacteroidota</taxon>
        <taxon>Flavobacteriia</taxon>
        <taxon>Flavobacteriales</taxon>
        <taxon>Flavobacteriaceae</taxon>
        <taxon>Robertkochia</taxon>
    </lineage>
</organism>
<dbReference type="OrthoDB" id="9811153at2"/>
<dbReference type="InterPro" id="IPR013096">
    <property type="entry name" value="Cupin_2"/>
</dbReference>
<feature type="domain" description="Cupin type-2" evidence="1">
    <location>
        <begin position="31"/>
        <end position="97"/>
    </location>
</feature>
<evidence type="ECO:0000259" key="1">
    <source>
        <dbReference type="Pfam" id="PF07883"/>
    </source>
</evidence>
<evidence type="ECO:0000313" key="2">
    <source>
        <dbReference type="EMBL" id="THD66304.1"/>
    </source>
</evidence>
<gene>
    <name evidence="2" type="ORF">E7Z59_10845</name>
</gene>
<dbReference type="RefSeq" id="WP_136336376.1">
    <property type="nucleotide sequence ID" value="NZ_QXMP01000017.1"/>
</dbReference>
<protein>
    <submittedName>
        <fullName evidence="2">Cupin domain-containing protein</fullName>
    </submittedName>
</protein>
<dbReference type="PANTHER" id="PTHR40112">
    <property type="entry name" value="H2HPP ISOMERASE"/>
    <property type="match status" value="1"/>
</dbReference>
<dbReference type="InterPro" id="IPR052535">
    <property type="entry name" value="Bacilysin_H2HPP_isomerase"/>
</dbReference>
<sequence>MDIELKDVPTKELIPGFHGKMIHTPKSTIAYWEVEAGSEIPEHSHYHEQIMQVTEGEFELTVDGVSRVYGPGTVVYLEPHIKHGGKALTPCKITDIFCPPREEYQ</sequence>
<dbReference type="SUPFAM" id="SSF51182">
    <property type="entry name" value="RmlC-like cupins"/>
    <property type="match status" value="1"/>
</dbReference>
<dbReference type="InterPro" id="IPR011051">
    <property type="entry name" value="RmlC_Cupin_sf"/>
</dbReference>
<reference evidence="2 3" key="1">
    <citation type="submission" date="2019-04" db="EMBL/GenBank/DDBJ databases">
        <title>Draft genome sequence of Robertkochia marina CC-AMO-30D.</title>
        <authorList>
            <person name="Hameed A."/>
            <person name="Lin S.-Y."/>
            <person name="Shahina M."/>
            <person name="Lai W.-A."/>
            <person name="Young C.-C."/>
        </authorList>
    </citation>
    <scope>NUCLEOTIDE SEQUENCE [LARGE SCALE GENOMIC DNA]</scope>
    <source>
        <strain evidence="2 3">CC-AMO-30D</strain>
    </source>
</reference>
<dbReference type="CDD" id="cd02238">
    <property type="entry name" value="cupin_KdgF"/>
    <property type="match status" value="1"/>
</dbReference>
<comment type="caution">
    <text evidence="2">The sequence shown here is derived from an EMBL/GenBank/DDBJ whole genome shotgun (WGS) entry which is preliminary data.</text>
</comment>
<dbReference type="AlphaFoldDB" id="A0A4V3UXX0"/>
<dbReference type="Proteomes" id="UP000305939">
    <property type="component" value="Unassembled WGS sequence"/>
</dbReference>
<dbReference type="PANTHER" id="PTHR40112:SF1">
    <property type="entry name" value="H2HPP ISOMERASE"/>
    <property type="match status" value="1"/>
</dbReference>
<dbReference type="InterPro" id="IPR014710">
    <property type="entry name" value="RmlC-like_jellyroll"/>
</dbReference>
<dbReference type="Gene3D" id="2.60.120.10">
    <property type="entry name" value="Jelly Rolls"/>
    <property type="match status" value="1"/>
</dbReference>
<evidence type="ECO:0000313" key="3">
    <source>
        <dbReference type="Proteomes" id="UP000305939"/>
    </source>
</evidence>
<dbReference type="EMBL" id="SSMC01000003">
    <property type="protein sequence ID" value="THD66304.1"/>
    <property type="molecule type" value="Genomic_DNA"/>
</dbReference>
<dbReference type="Pfam" id="PF07883">
    <property type="entry name" value="Cupin_2"/>
    <property type="match status" value="1"/>
</dbReference>
<accession>A0A4V3UXX0</accession>
<keyword evidence="3" id="KW-1185">Reference proteome</keyword>
<proteinExistence type="predicted"/>
<name>A0A4V3UXX0_9FLAO</name>